<dbReference type="GO" id="GO:0008270">
    <property type="term" value="F:zinc ion binding"/>
    <property type="evidence" value="ECO:0007669"/>
    <property type="project" value="UniProtKB-KW"/>
</dbReference>
<accession>A0A9N9KNT6</accession>
<protein>
    <recommendedName>
        <fullName evidence="3">RING-type domain-containing protein</fullName>
    </recommendedName>
</protein>
<keyword evidence="1" id="KW-0863">Zinc-finger</keyword>
<evidence type="ECO:0000313" key="4">
    <source>
        <dbReference type="EMBL" id="CAG8949382.1"/>
    </source>
</evidence>
<dbReference type="PROSITE" id="PS50089">
    <property type="entry name" value="ZF_RING_2"/>
    <property type="match status" value="1"/>
</dbReference>
<dbReference type="InterPro" id="IPR001841">
    <property type="entry name" value="Znf_RING"/>
</dbReference>
<dbReference type="Proteomes" id="UP000696280">
    <property type="component" value="Unassembled WGS sequence"/>
</dbReference>
<comment type="caution">
    <text evidence="4">The sequence shown here is derived from an EMBL/GenBank/DDBJ whole genome shotgun (WGS) entry which is preliminary data.</text>
</comment>
<evidence type="ECO:0000313" key="5">
    <source>
        <dbReference type="Proteomes" id="UP000696280"/>
    </source>
</evidence>
<dbReference type="InterPro" id="IPR013083">
    <property type="entry name" value="Znf_RING/FYVE/PHD"/>
</dbReference>
<feature type="domain" description="RING-type" evidence="3">
    <location>
        <begin position="262"/>
        <end position="329"/>
    </location>
</feature>
<evidence type="ECO:0000259" key="3">
    <source>
        <dbReference type="PROSITE" id="PS50089"/>
    </source>
</evidence>
<keyword evidence="1" id="KW-0862">Zinc</keyword>
<organism evidence="4 5">
    <name type="scientific">Hymenoscyphus fraxineus</name>
    <dbReference type="NCBI Taxonomy" id="746836"/>
    <lineage>
        <taxon>Eukaryota</taxon>
        <taxon>Fungi</taxon>
        <taxon>Dikarya</taxon>
        <taxon>Ascomycota</taxon>
        <taxon>Pezizomycotina</taxon>
        <taxon>Leotiomycetes</taxon>
        <taxon>Helotiales</taxon>
        <taxon>Helotiaceae</taxon>
        <taxon>Hymenoscyphus</taxon>
    </lineage>
</organism>
<dbReference type="SUPFAM" id="SSF57850">
    <property type="entry name" value="RING/U-box"/>
    <property type="match status" value="1"/>
</dbReference>
<feature type="compositionally biased region" description="Polar residues" evidence="2">
    <location>
        <begin position="165"/>
        <end position="177"/>
    </location>
</feature>
<reference evidence="4" key="1">
    <citation type="submission" date="2021-07" db="EMBL/GenBank/DDBJ databases">
        <authorList>
            <person name="Durling M."/>
        </authorList>
    </citation>
    <scope>NUCLEOTIDE SEQUENCE</scope>
</reference>
<sequence length="382" mass="45107">MCLLWDFRFACDDHGNVKCWPITTGAQLIRCANALANPEIPCNKTEHITNVYKQVCLMHFEEKVFRPSTRKNGRFTLSVEERGQADRIFNTRYDRKLVEKLDRDTWMNVSILGHENNDKLSLFPIDRPLSKSDFGWLVYIERVLHARLVENCVDYWDTPEPRGGNNLQPGDNDNNKNPPYVPWEPSQTEAQILIYYRVVYALFMAYATFWAKLLEMNAPLFRQYYPQLAPDRKPKVKLVWERLQHITTHVEPSDLPPDDRECMICQETFSERPRVAALQPWHTRLHDGFDSPLKLPCPHKLGSRCLYRWIEKWYDKRSNQPLRICTLCRKGFGVGRSKDPFEDGWEEYVCRGRDPREVKDAAIWDEINKNPSPWWLDFLRGD</sequence>
<dbReference type="Gene3D" id="3.30.40.10">
    <property type="entry name" value="Zinc/RING finger domain, C3HC4 (zinc finger)"/>
    <property type="match status" value="1"/>
</dbReference>
<feature type="region of interest" description="Disordered" evidence="2">
    <location>
        <begin position="160"/>
        <end position="181"/>
    </location>
</feature>
<gene>
    <name evidence="4" type="ORF">HYFRA_00005009</name>
</gene>
<proteinExistence type="predicted"/>
<keyword evidence="1" id="KW-0479">Metal-binding</keyword>
<name>A0A9N9KNT6_9HELO</name>
<dbReference type="EMBL" id="CAJVRL010000002">
    <property type="protein sequence ID" value="CAG8949382.1"/>
    <property type="molecule type" value="Genomic_DNA"/>
</dbReference>
<keyword evidence="5" id="KW-1185">Reference proteome</keyword>
<dbReference type="AlphaFoldDB" id="A0A9N9KNT6"/>
<evidence type="ECO:0000256" key="2">
    <source>
        <dbReference type="SAM" id="MobiDB-lite"/>
    </source>
</evidence>
<dbReference type="OrthoDB" id="10413717at2759"/>
<evidence type="ECO:0000256" key="1">
    <source>
        <dbReference type="PROSITE-ProRule" id="PRU00175"/>
    </source>
</evidence>